<gene>
    <name evidence="2" type="ORF">KUDE01_014670</name>
</gene>
<dbReference type="AlphaFoldDB" id="A0AAD9BVV5"/>
<sequence>MEPSSETSSSSSPAPPLPRLSLRSPALQADPELLSELRESKSRSLRRVGHRTGLTTVFCGRGSQASGSAPSTQSANQKVRMHQRDDFTS</sequence>
<name>A0AAD9BVV5_DISEL</name>
<feature type="compositionally biased region" description="Low complexity" evidence="1">
    <location>
        <begin position="1"/>
        <end position="12"/>
    </location>
</feature>
<dbReference type="EMBL" id="JASDAP010000016">
    <property type="protein sequence ID" value="KAK1889997.1"/>
    <property type="molecule type" value="Genomic_DNA"/>
</dbReference>
<feature type="compositionally biased region" description="Polar residues" evidence="1">
    <location>
        <begin position="63"/>
        <end position="77"/>
    </location>
</feature>
<keyword evidence="3" id="KW-1185">Reference proteome</keyword>
<dbReference type="Proteomes" id="UP001228049">
    <property type="component" value="Unassembled WGS sequence"/>
</dbReference>
<accession>A0AAD9BVV5</accession>
<protein>
    <submittedName>
        <fullName evidence="2">DNA polymerase IV</fullName>
    </submittedName>
</protein>
<evidence type="ECO:0000256" key="1">
    <source>
        <dbReference type="SAM" id="MobiDB-lite"/>
    </source>
</evidence>
<organism evidence="2 3">
    <name type="scientific">Dissostichus eleginoides</name>
    <name type="common">Patagonian toothfish</name>
    <name type="synonym">Dissostichus amissus</name>
    <dbReference type="NCBI Taxonomy" id="100907"/>
    <lineage>
        <taxon>Eukaryota</taxon>
        <taxon>Metazoa</taxon>
        <taxon>Chordata</taxon>
        <taxon>Craniata</taxon>
        <taxon>Vertebrata</taxon>
        <taxon>Euteleostomi</taxon>
        <taxon>Actinopterygii</taxon>
        <taxon>Neopterygii</taxon>
        <taxon>Teleostei</taxon>
        <taxon>Neoteleostei</taxon>
        <taxon>Acanthomorphata</taxon>
        <taxon>Eupercaria</taxon>
        <taxon>Perciformes</taxon>
        <taxon>Notothenioidei</taxon>
        <taxon>Nototheniidae</taxon>
        <taxon>Dissostichus</taxon>
    </lineage>
</organism>
<evidence type="ECO:0000313" key="2">
    <source>
        <dbReference type="EMBL" id="KAK1889997.1"/>
    </source>
</evidence>
<feature type="region of interest" description="Disordered" evidence="1">
    <location>
        <begin position="1"/>
        <end position="89"/>
    </location>
</feature>
<evidence type="ECO:0000313" key="3">
    <source>
        <dbReference type="Proteomes" id="UP001228049"/>
    </source>
</evidence>
<comment type="caution">
    <text evidence="2">The sequence shown here is derived from an EMBL/GenBank/DDBJ whole genome shotgun (WGS) entry which is preliminary data.</text>
</comment>
<proteinExistence type="predicted"/>
<reference evidence="2" key="1">
    <citation type="submission" date="2023-04" db="EMBL/GenBank/DDBJ databases">
        <title>Chromosome-level genome of Chaenocephalus aceratus.</title>
        <authorList>
            <person name="Park H."/>
        </authorList>
    </citation>
    <scope>NUCLEOTIDE SEQUENCE</scope>
    <source>
        <strain evidence="2">DE</strain>
        <tissue evidence="2">Muscle</tissue>
    </source>
</reference>